<gene>
    <name evidence="2" type="ORF">RHP51_03960</name>
</gene>
<dbReference type="Pfam" id="PF20737">
    <property type="entry name" value="Glyco_hydro127C"/>
    <property type="match status" value="1"/>
</dbReference>
<organism evidence="2 3">
    <name type="scientific">Thalassobellus suaedae</name>
    <dbReference type="NCBI Taxonomy" id="3074124"/>
    <lineage>
        <taxon>Bacteria</taxon>
        <taxon>Pseudomonadati</taxon>
        <taxon>Bacteroidota</taxon>
        <taxon>Flavobacteriia</taxon>
        <taxon>Flavobacteriales</taxon>
        <taxon>Flavobacteriaceae</taxon>
        <taxon>Thalassobellus</taxon>
    </lineage>
</organism>
<feature type="domain" description="Non-reducing end beta-L-arabinofuranosidase-like GH127 C-terminal" evidence="1">
    <location>
        <begin position="41"/>
        <end position="67"/>
    </location>
</feature>
<evidence type="ECO:0000313" key="2">
    <source>
        <dbReference type="EMBL" id="WNH09869.1"/>
    </source>
</evidence>
<dbReference type="RefSeq" id="WP_415866235.1">
    <property type="nucleotide sequence ID" value="NZ_CP134537.1"/>
</dbReference>
<proteinExistence type="predicted"/>
<name>A0ABY9XW72_9FLAO</name>
<dbReference type="EMBL" id="CP134537">
    <property type="protein sequence ID" value="WNH09869.1"/>
    <property type="molecule type" value="Genomic_DNA"/>
</dbReference>
<sequence length="119" mass="13488">MILNKKPEFKVETKKDLLYGINTIQTDAQTLRYSDNGKIVTTDIKLNMIPYYAWAHRGSGDMAVWLPIELNATKPAMAPTLASESKVDASHNVKPIVAINDGLIPKDAEDRTLPYYHWW</sequence>
<evidence type="ECO:0000313" key="3">
    <source>
        <dbReference type="Proteomes" id="UP001302806"/>
    </source>
</evidence>
<protein>
    <recommendedName>
        <fullName evidence="1">Non-reducing end beta-L-arabinofuranosidase-like GH127 C-terminal domain-containing protein</fullName>
    </recommendedName>
</protein>
<accession>A0ABY9XW72</accession>
<dbReference type="Proteomes" id="UP001302806">
    <property type="component" value="Chromosome"/>
</dbReference>
<dbReference type="InterPro" id="IPR049049">
    <property type="entry name" value="Beta-AFase-like_GH127_C"/>
</dbReference>
<reference evidence="2 3" key="1">
    <citation type="submission" date="2023-09" db="EMBL/GenBank/DDBJ databases">
        <title>Thalassobella suaedae gen. nov., sp. nov., a marine bacterium of the family Flavobacteriaceae isolated from a halophyte Suaeda japonica.</title>
        <authorList>
            <person name="Lee S.Y."/>
            <person name="Hwang C.Y."/>
        </authorList>
    </citation>
    <scope>NUCLEOTIDE SEQUENCE [LARGE SCALE GENOMIC DNA]</scope>
    <source>
        <strain evidence="2 3">HL-DH14</strain>
    </source>
</reference>
<evidence type="ECO:0000259" key="1">
    <source>
        <dbReference type="Pfam" id="PF20737"/>
    </source>
</evidence>